<accession>A0A8H4VGY8</accession>
<keyword evidence="3" id="KW-1185">Reference proteome</keyword>
<evidence type="ECO:0000256" key="1">
    <source>
        <dbReference type="SAM" id="MobiDB-lite"/>
    </source>
</evidence>
<comment type="caution">
    <text evidence="2">The sequence shown here is derived from an EMBL/GenBank/DDBJ whole genome shotgun (WGS) entry which is preliminary data.</text>
</comment>
<feature type="region of interest" description="Disordered" evidence="1">
    <location>
        <begin position="1"/>
        <end position="87"/>
    </location>
</feature>
<sequence>MTSPLRRLASSPPRLTSSSTRTHRNKRPQPPPPRTPTIKPYKPHKPRLSRLLPGRHRRRHLASQRSAPRCHADGASARADGRERGSL</sequence>
<evidence type="ECO:0000313" key="3">
    <source>
        <dbReference type="Proteomes" id="UP000562929"/>
    </source>
</evidence>
<gene>
    <name evidence="2" type="ORF">GQ602_001172</name>
</gene>
<dbReference type="AlphaFoldDB" id="A0A8H4VGY8"/>
<evidence type="ECO:0000313" key="2">
    <source>
        <dbReference type="EMBL" id="KAF4595559.1"/>
    </source>
</evidence>
<proteinExistence type="predicted"/>
<organism evidence="2 3">
    <name type="scientific">Ophiocordyceps camponoti-floridani</name>
    <dbReference type="NCBI Taxonomy" id="2030778"/>
    <lineage>
        <taxon>Eukaryota</taxon>
        <taxon>Fungi</taxon>
        <taxon>Dikarya</taxon>
        <taxon>Ascomycota</taxon>
        <taxon>Pezizomycotina</taxon>
        <taxon>Sordariomycetes</taxon>
        <taxon>Hypocreomycetidae</taxon>
        <taxon>Hypocreales</taxon>
        <taxon>Ophiocordycipitaceae</taxon>
        <taxon>Ophiocordyceps</taxon>
    </lineage>
</organism>
<protein>
    <submittedName>
        <fullName evidence="2">Uncharacterized protein</fullName>
    </submittedName>
</protein>
<name>A0A8H4VGY8_9HYPO</name>
<dbReference type="Proteomes" id="UP000562929">
    <property type="component" value="Unassembled WGS sequence"/>
</dbReference>
<feature type="compositionally biased region" description="Basic residues" evidence="1">
    <location>
        <begin position="41"/>
        <end position="62"/>
    </location>
</feature>
<feature type="compositionally biased region" description="Low complexity" evidence="1">
    <location>
        <begin position="1"/>
        <end position="20"/>
    </location>
</feature>
<dbReference type="EMBL" id="JAACLJ010000001">
    <property type="protein sequence ID" value="KAF4595559.1"/>
    <property type="molecule type" value="Genomic_DNA"/>
</dbReference>
<reference evidence="2 3" key="1">
    <citation type="journal article" date="2020" name="G3 (Bethesda)">
        <title>Genetic Underpinnings of Host Manipulation by Ophiocordyceps as Revealed by Comparative Transcriptomics.</title>
        <authorList>
            <person name="Will I."/>
            <person name="Das B."/>
            <person name="Trinh T."/>
            <person name="Brachmann A."/>
            <person name="Ohm R.A."/>
            <person name="de Bekker C."/>
        </authorList>
    </citation>
    <scope>NUCLEOTIDE SEQUENCE [LARGE SCALE GENOMIC DNA]</scope>
    <source>
        <strain evidence="2 3">EC05</strain>
    </source>
</reference>